<evidence type="ECO:0000313" key="2">
    <source>
        <dbReference type="EMBL" id="WDE08587.1"/>
    </source>
</evidence>
<keyword evidence="3" id="KW-1185">Reference proteome</keyword>
<gene>
    <name evidence="2" type="ORF">SG34_032210</name>
</gene>
<organism evidence="2 3">
    <name type="scientific">Thalassomonas viridans</name>
    <dbReference type="NCBI Taxonomy" id="137584"/>
    <lineage>
        <taxon>Bacteria</taxon>
        <taxon>Pseudomonadati</taxon>
        <taxon>Pseudomonadota</taxon>
        <taxon>Gammaproteobacteria</taxon>
        <taxon>Alteromonadales</taxon>
        <taxon>Colwelliaceae</taxon>
        <taxon>Thalassomonas</taxon>
    </lineage>
</organism>
<dbReference type="Proteomes" id="UP000032352">
    <property type="component" value="Chromosome pTvir"/>
</dbReference>
<sequence>MNPEAETALNKIKNIVNHASKKSAQDMHYHFLKQQIKIFDDNLTAKLSENKHFPELANGINSVQLDTFKQDLEKRDWQVEQNFKVSLAQYLAFKGLTNRQEDPAYHAYVQKLAEWQKLSKNLTKLDPQKESIKRVLTNAAQKYCQKKGRDRAEELFGDFVDFIPNENGRCEIKPWIKRCPTEELIDKIETETINLLVNAEYFSTRPAYKALKKAARAENMHIENGDVFIRLKPSIKLPPTDSKPIYESLENAVNTYISRIKKDNSKRPSFFQQDPQEMAKEKFGELVDISLDEGGVLRVEAKDETKELDVKALSEKVTKMYKDKLAGTFPGKTRSQNALLMALAGKQIILNDHGLFRQAPDSTVDEETISNMTSKLEQRYQLEKDLHDLQIKLMADISPNNDGSPADLTPNERDQSVVETYLALDQYVCDKLKEIKGKSPGAQKLQNLARKVRSKKAAVMTEYKSKAVLAHQAREQYKVALETAHQAAVTRCKKVLKDKLNLPVSAICDFRELNTFKNEHSDYSGNALLTPEENKNLEKMIDNIFQTSATTWDPLYPKAPAATITKQYGEFLNAIKKKEKYEKGSRVHSYLSLCGEDIKALINEQAIDEYTINQIMKEHSNIGKKFDEALIPADLENEYLKVEKAENELEQLVENKLEQQVEELVKNKLNQQIKNGLKKTEDQLRQEIRMKFKSQIREQVENELSLPTYRRKAFKFPKLTWLDLPKPIAGSK</sequence>
<proteinExistence type="predicted"/>
<dbReference type="RefSeq" id="WP_152647523.1">
    <property type="nucleotide sequence ID" value="NZ_CP059734.1"/>
</dbReference>
<protein>
    <submittedName>
        <fullName evidence="2">Uncharacterized protein</fullName>
    </submittedName>
</protein>
<dbReference type="EMBL" id="CP059734">
    <property type="protein sequence ID" value="WDE08587.1"/>
    <property type="molecule type" value="Genomic_DNA"/>
</dbReference>
<name>A0AAE9Z995_9GAMM</name>
<evidence type="ECO:0000313" key="3">
    <source>
        <dbReference type="Proteomes" id="UP000032352"/>
    </source>
</evidence>
<dbReference type="KEGG" id="tvd:SG34_032210"/>
<dbReference type="AlphaFoldDB" id="A0AAE9Z995"/>
<evidence type="ECO:0000256" key="1">
    <source>
        <dbReference type="SAM" id="Coils"/>
    </source>
</evidence>
<keyword evidence="1" id="KW-0175">Coiled coil</keyword>
<accession>A0AAE9Z995</accession>
<feature type="coiled-coil region" evidence="1">
    <location>
        <begin position="635"/>
        <end position="674"/>
    </location>
</feature>
<reference evidence="2 3" key="2">
    <citation type="journal article" date="2022" name="Mar. Drugs">
        <title>Bioassay-Guided Fractionation Leads to the Detection of Cholic Acid Generated by the Rare Thalassomonas sp.</title>
        <authorList>
            <person name="Pheiffer F."/>
            <person name="Schneider Y.K."/>
            <person name="Hansen E.H."/>
            <person name="Andersen J.H."/>
            <person name="Isaksson J."/>
            <person name="Busche T."/>
            <person name="R C."/>
            <person name="Kalinowski J."/>
            <person name="Zyl L.V."/>
            <person name="Trindade M."/>
        </authorList>
    </citation>
    <scope>NUCLEOTIDE SEQUENCE [LARGE SCALE GENOMIC DNA]</scope>
    <source>
        <strain evidence="2 3">XOM25</strain>
    </source>
</reference>
<reference evidence="2 3" key="1">
    <citation type="journal article" date="2015" name="Genome Announc.">
        <title>Draft Genome Sequences of Marine Isolates of Thalassomonas viridans and Thalassomonas actiniarum.</title>
        <authorList>
            <person name="Olonade I."/>
            <person name="van Zyl L.J."/>
            <person name="Trindade M."/>
        </authorList>
    </citation>
    <scope>NUCLEOTIDE SEQUENCE [LARGE SCALE GENOMIC DNA]</scope>
    <source>
        <strain evidence="2 3">XOM25</strain>
    </source>
</reference>